<accession>A0A0D9XZH1</accession>
<evidence type="ECO:0000313" key="1">
    <source>
        <dbReference type="EnsemblPlants" id="LPERR12G10460.1"/>
    </source>
</evidence>
<keyword evidence="2" id="KW-1185">Reference proteome</keyword>
<evidence type="ECO:0000313" key="2">
    <source>
        <dbReference type="Proteomes" id="UP000032180"/>
    </source>
</evidence>
<dbReference type="HOGENOM" id="CLU_2658027_0_0_1"/>
<name>A0A0D9XZH1_9ORYZ</name>
<reference evidence="1" key="3">
    <citation type="submission" date="2015-04" db="UniProtKB">
        <authorList>
            <consortium name="EnsemblPlants"/>
        </authorList>
    </citation>
    <scope>IDENTIFICATION</scope>
</reference>
<proteinExistence type="predicted"/>
<dbReference type="EnsemblPlants" id="LPERR12G10460.1">
    <property type="protein sequence ID" value="LPERR12G10460.1"/>
    <property type="gene ID" value="LPERR12G10460"/>
</dbReference>
<reference evidence="2" key="2">
    <citation type="submission" date="2013-12" db="EMBL/GenBank/DDBJ databases">
        <authorList>
            <person name="Yu Y."/>
            <person name="Lee S."/>
            <person name="de Baynast K."/>
            <person name="Wissotski M."/>
            <person name="Liu L."/>
            <person name="Talag J."/>
            <person name="Goicoechea J."/>
            <person name="Angelova A."/>
            <person name="Jetty R."/>
            <person name="Kudrna D."/>
            <person name="Golser W."/>
            <person name="Rivera L."/>
            <person name="Zhang J."/>
            <person name="Wing R."/>
        </authorList>
    </citation>
    <scope>NUCLEOTIDE SEQUENCE</scope>
</reference>
<dbReference type="Proteomes" id="UP000032180">
    <property type="component" value="Chromosome 12"/>
</dbReference>
<reference evidence="1 2" key="1">
    <citation type="submission" date="2012-08" db="EMBL/GenBank/DDBJ databases">
        <title>Oryza genome evolution.</title>
        <authorList>
            <person name="Wing R.A."/>
        </authorList>
    </citation>
    <scope>NUCLEOTIDE SEQUENCE</scope>
</reference>
<organism evidence="1 2">
    <name type="scientific">Leersia perrieri</name>
    <dbReference type="NCBI Taxonomy" id="77586"/>
    <lineage>
        <taxon>Eukaryota</taxon>
        <taxon>Viridiplantae</taxon>
        <taxon>Streptophyta</taxon>
        <taxon>Embryophyta</taxon>
        <taxon>Tracheophyta</taxon>
        <taxon>Spermatophyta</taxon>
        <taxon>Magnoliopsida</taxon>
        <taxon>Liliopsida</taxon>
        <taxon>Poales</taxon>
        <taxon>Poaceae</taxon>
        <taxon>BOP clade</taxon>
        <taxon>Oryzoideae</taxon>
        <taxon>Oryzeae</taxon>
        <taxon>Oryzinae</taxon>
        <taxon>Leersia</taxon>
    </lineage>
</organism>
<sequence length="76" mass="8434">MGKDEVTNKGGAIGAPHKVFSLAKRSCGHTSVITRRGYSHRAIEGTPVVKFEAKELRMFTFTETTESLIDMYKENA</sequence>
<protein>
    <submittedName>
        <fullName evidence="1">Uncharacterized protein</fullName>
    </submittedName>
</protein>
<dbReference type="Gramene" id="LPERR12G10460.1">
    <property type="protein sequence ID" value="LPERR12G10460.1"/>
    <property type="gene ID" value="LPERR12G10460"/>
</dbReference>
<dbReference type="AlphaFoldDB" id="A0A0D9XZH1"/>